<dbReference type="Proteomes" id="UP000823775">
    <property type="component" value="Unassembled WGS sequence"/>
</dbReference>
<reference evidence="2 3" key="1">
    <citation type="journal article" date="2021" name="BMC Genomics">
        <title>Datura genome reveals duplications of psychoactive alkaloid biosynthetic genes and high mutation rate following tissue culture.</title>
        <authorList>
            <person name="Rajewski A."/>
            <person name="Carter-House D."/>
            <person name="Stajich J."/>
            <person name="Litt A."/>
        </authorList>
    </citation>
    <scope>NUCLEOTIDE SEQUENCE [LARGE SCALE GENOMIC DNA]</scope>
    <source>
        <strain evidence="2">AR-01</strain>
    </source>
</reference>
<comment type="caution">
    <text evidence="2">The sequence shown here is derived from an EMBL/GenBank/DDBJ whole genome shotgun (WGS) entry which is preliminary data.</text>
</comment>
<gene>
    <name evidence="2" type="ORF">HAX54_049501</name>
</gene>
<evidence type="ECO:0000256" key="1">
    <source>
        <dbReference type="SAM" id="MobiDB-lite"/>
    </source>
</evidence>
<dbReference type="EMBL" id="JACEIK010000084">
    <property type="protein sequence ID" value="MCD7449138.1"/>
    <property type="molecule type" value="Genomic_DNA"/>
</dbReference>
<proteinExistence type="predicted"/>
<feature type="region of interest" description="Disordered" evidence="1">
    <location>
        <begin position="33"/>
        <end position="98"/>
    </location>
</feature>
<evidence type="ECO:0000313" key="3">
    <source>
        <dbReference type="Proteomes" id="UP000823775"/>
    </source>
</evidence>
<sequence>MMNFVDPPGDEITNILSKLPVEDLMQFRARLYIRKKKSEKEKKRGAADMLPEDEQSPTGERVKNSSSRPGNPAVAAAAVAQRSRSRDQHQQGKASFSRCRCRVADLTQICSNRYAGKGERAAAQSTGEGKAQQPP</sequence>
<accession>A0ABS8RR40</accession>
<feature type="region of interest" description="Disordered" evidence="1">
    <location>
        <begin position="113"/>
        <end position="135"/>
    </location>
</feature>
<protein>
    <submittedName>
        <fullName evidence="2">Uncharacterized protein</fullName>
    </submittedName>
</protein>
<keyword evidence="3" id="KW-1185">Reference proteome</keyword>
<name>A0ABS8RR40_DATST</name>
<organism evidence="2 3">
    <name type="scientific">Datura stramonium</name>
    <name type="common">Jimsonweed</name>
    <name type="synonym">Common thornapple</name>
    <dbReference type="NCBI Taxonomy" id="4076"/>
    <lineage>
        <taxon>Eukaryota</taxon>
        <taxon>Viridiplantae</taxon>
        <taxon>Streptophyta</taxon>
        <taxon>Embryophyta</taxon>
        <taxon>Tracheophyta</taxon>
        <taxon>Spermatophyta</taxon>
        <taxon>Magnoliopsida</taxon>
        <taxon>eudicotyledons</taxon>
        <taxon>Gunneridae</taxon>
        <taxon>Pentapetalae</taxon>
        <taxon>asterids</taxon>
        <taxon>lamiids</taxon>
        <taxon>Solanales</taxon>
        <taxon>Solanaceae</taxon>
        <taxon>Solanoideae</taxon>
        <taxon>Datureae</taxon>
        <taxon>Datura</taxon>
    </lineage>
</organism>
<evidence type="ECO:0000313" key="2">
    <source>
        <dbReference type="EMBL" id="MCD7449138.1"/>
    </source>
</evidence>